<accession>A0A2H3DCA9</accession>
<protein>
    <recommendedName>
        <fullName evidence="3">F-box domain-containing protein</fullName>
    </recommendedName>
</protein>
<dbReference type="STRING" id="47427.A0A2H3DCA9"/>
<organism evidence="1 2">
    <name type="scientific">Armillaria gallica</name>
    <name type="common">Bulbous honey fungus</name>
    <name type="synonym">Armillaria bulbosa</name>
    <dbReference type="NCBI Taxonomy" id="47427"/>
    <lineage>
        <taxon>Eukaryota</taxon>
        <taxon>Fungi</taxon>
        <taxon>Dikarya</taxon>
        <taxon>Basidiomycota</taxon>
        <taxon>Agaricomycotina</taxon>
        <taxon>Agaricomycetes</taxon>
        <taxon>Agaricomycetidae</taxon>
        <taxon>Agaricales</taxon>
        <taxon>Marasmiineae</taxon>
        <taxon>Physalacriaceae</taxon>
        <taxon>Armillaria</taxon>
    </lineage>
</organism>
<reference evidence="2" key="1">
    <citation type="journal article" date="2017" name="Nat. Ecol. Evol.">
        <title>Genome expansion and lineage-specific genetic innovations in the forest pathogenic fungi Armillaria.</title>
        <authorList>
            <person name="Sipos G."/>
            <person name="Prasanna A.N."/>
            <person name="Walter M.C."/>
            <person name="O'Connor E."/>
            <person name="Balint B."/>
            <person name="Krizsan K."/>
            <person name="Kiss B."/>
            <person name="Hess J."/>
            <person name="Varga T."/>
            <person name="Slot J."/>
            <person name="Riley R."/>
            <person name="Boka B."/>
            <person name="Rigling D."/>
            <person name="Barry K."/>
            <person name="Lee J."/>
            <person name="Mihaltcheva S."/>
            <person name="LaButti K."/>
            <person name="Lipzen A."/>
            <person name="Waldron R."/>
            <person name="Moloney N.M."/>
            <person name="Sperisen C."/>
            <person name="Kredics L."/>
            <person name="Vagvoelgyi C."/>
            <person name="Patrignani A."/>
            <person name="Fitzpatrick D."/>
            <person name="Nagy I."/>
            <person name="Doyle S."/>
            <person name="Anderson J.B."/>
            <person name="Grigoriev I.V."/>
            <person name="Gueldener U."/>
            <person name="Muensterkoetter M."/>
            <person name="Nagy L.G."/>
        </authorList>
    </citation>
    <scope>NUCLEOTIDE SEQUENCE [LARGE SCALE GENOMIC DNA]</scope>
    <source>
        <strain evidence="2">Ar21-2</strain>
    </source>
</reference>
<dbReference type="InParanoid" id="A0A2H3DCA9"/>
<proteinExistence type="predicted"/>
<dbReference type="Proteomes" id="UP000217790">
    <property type="component" value="Unassembled WGS sequence"/>
</dbReference>
<gene>
    <name evidence="1" type="ORF">ARMGADRAFT_350447</name>
</gene>
<sequence>MSADYFQPSTEQCTLFVCRLPCGILDNISLMARLDTIDEDVLECIFWFVDLPIRGKSAYMFCYDHNARSLAAVSHYFHEFCVSRIYENVRWVWRELKHDFVLESLWIYVRILHIQLCGGNDINVLHQTDPPPEMSEQLERALPRMSALGTLRISIAGHRRHGAWHSLLQSLRLSVSLKSLEIDAQWRYGRESLAPINLEGLTLERFIYDASLAPIDYAERVGNPGQRTSEQCQVEIHNLQLLLDHCRGTLKTLELPAEVSAEILRQPFLPDGFNRSWI</sequence>
<keyword evidence="2" id="KW-1185">Reference proteome</keyword>
<name>A0A2H3DCA9_ARMGA</name>
<evidence type="ECO:0000313" key="2">
    <source>
        <dbReference type="Proteomes" id="UP000217790"/>
    </source>
</evidence>
<dbReference type="AlphaFoldDB" id="A0A2H3DCA9"/>
<dbReference type="OrthoDB" id="2947364at2759"/>
<dbReference type="EMBL" id="KZ293670">
    <property type="protein sequence ID" value="PBK89052.1"/>
    <property type="molecule type" value="Genomic_DNA"/>
</dbReference>
<evidence type="ECO:0000313" key="1">
    <source>
        <dbReference type="EMBL" id="PBK89052.1"/>
    </source>
</evidence>
<evidence type="ECO:0008006" key="3">
    <source>
        <dbReference type="Google" id="ProtNLM"/>
    </source>
</evidence>